<dbReference type="Pfam" id="PF02543">
    <property type="entry name" value="Carbam_trans_N"/>
    <property type="match status" value="1"/>
</dbReference>
<feature type="non-terminal residue" evidence="4">
    <location>
        <position position="1"/>
    </location>
</feature>
<evidence type="ECO:0000259" key="3">
    <source>
        <dbReference type="Pfam" id="PF16861"/>
    </source>
</evidence>
<proteinExistence type="inferred from homology"/>
<feature type="domain" description="Carbamoyltransferase" evidence="2">
    <location>
        <begin position="47"/>
        <end position="260"/>
    </location>
</feature>
<dbReference type="GO" id="GO:0003824">
    <property type="term" value="F:catalytic activity"/>
    <property type="evidence" value="ECO:0007669"/>
    <property type="project" value="InterPro"/>
</dbReference>
<dbReference type="InterPro" id="IPR051338">
    <property type="entry name" value="NodU/CmcH_Carbamoyltrnsfr"/>
</dbReference>
<evidence type="ECO:0000313" key="4">
    <source>
        <dbReference type="EMBL" id="OGG15949.1"/>
    </source>
</evidence>
<evidence type="ECO:0000259" key="2">
    <source>
        <dbReference type="Pfam" id="PF02543"/>
    </source>
</evidence>
<comment type="caution">
    <text evidence="4">The sequence shown here is derived from an EMBL/GenBank/DDBJ whole genome shotgun (WGS) entry which is preliminary data.</text>
</comment>
<dbReference type="PANTHER" id="PTHR34847">
    <property type="entry name" value="NODULATION PROTEIN U"/>
    <property type="match status" value="1"/>
</dbReference>
<dbReference type="InterPro" id="IPR043129">
    <property type="entry name" value="ATPase_NBD"/>
</dbReference>
<dbReference type="InterPro" id="IPR003696">
    <property type="entry name" value="Carbtransf_dom"/>
</dbReference>
<name>A0A1F5ZTZ9_9BACT</name>
<evidence type="ECO:0000313" key="5">
    <source>
        <dbReference type="Proteomes" id="UP000176253"/>
    </source>
</evidence>
<dbReference type="Gene3D" id="3.90.870.20">
    <property type="entry name" value="Carbamoyltransferase, C-terminal domain"/>
    <property type="match status" value="1"/>
</dbReference>
<dbReference type="CDD" id="cd24100">
    <property type="entry name" value="ASKHA_NBD_MJ1051-like_N"/>
    <property type="match status" value="1"/>
</dbReference>
<organism evidence="4 5">
    <name type="scientific">Candidatus Gottesmanbacteria bacterium RIFCSPHIGHO2_02_FULL_39_14</name>
    <dbReference type="NCBI Taxonomy" id="1798383"/>
    <lineage>
        <taxon>Bacteria</taxon>
        <taxon>Candidatus Gottesmaniibacteriota</taxon>
    </lineage>
</organism>
<evidence type="ECO:0008006" key="6">
    <source>
        <dbReference type="Google" id="ProtNLM"/>
    </source>
</evidence>
<protein>
    <recommendedName>
        <fullName evidence="6">Carbamoyltransferase</fullName>
    </recommendedName>
</protein>
<gene>
    <name evidence="4" type="ORF">A3D78_01230</name>
</gene>
<sequence length="486" mass="55500">QNWLGKIQVQLAPYLHSHFFAKTYVRILHFFRETKNLKSLFDKLGLEGKPIIFIEHHQTHAATAYYQRPWQDPATVLTLDGSGDGLSATVSVGEGFKIKRIAETVFYDSLSNNLYSEITGFLGMKRWEHEYKLMGLAPYGRDDGLLDELKKVIRINPRKPLEFQNTFNAYLYEVTARLTKILAGRRFDNIAWATQEYFEELLIQWVKNAVSYTGINNIVASGGAFLNVKANKKIRQLPGVNKTFFYPAADDGGTPVGAALEGYVKWCQEKKIAPEIMPLKDLYYGTNYNDQEIESVLKKTKWHQNAVFSPKKIEQEIARLVFKGKIIGRFSGRDEWGPRALGNRSILADPRNLAVVNKLNFTIKQRDFWMPFAASLLEEDARYYLKDYHPARYMIEAFDTTDKAGDFIAGLHPVDRTCRPQTVNNWNPSLHRILEYFKKLTGVPALLNTSFNLHGFPLVGTFDTALSTFENSGLDVLACGNWLIEK</sequence>
<dbReference type="Pfam" id="PF16861">
    <property type="entry name" value="Carbam_trans_C"/>
    <property type="match status" value="1"/>
</dbReference>
<dbReference type="AlphaFoldDB" id="A0A1F5ZTZ9"/>
<dbReference type="PANTHER" id="PTHR34847:SF1">
    <property type="entry name" value="NODULATION PROTEIN U"/>
    <property type="match status" value="1"/>
</dbReference>
<dbReference type="InterPro" id="IPR038152">
    <property type="entry name" value="Carbam_trans_C_sf"/>
</dbReference>
<dbReference type="STRING" id="1798383.A3D78_01230"/>
<dbReference type="SUPFAM" id="SSF53067">
    <property type="entry name" value="Actin-like ATPase domain"/>
    <property type="match status" value="1"/>
</dbReference>
<accession>A0A1F5ZTZ9</accession>
<evidence type="ECO:0000256" key="1">
    <source>
        <dbReference type="ARBA" id="ARBA00006129"/>
    </source>
</evidence>
<dbReference type="Gene3D" id="3.30.420.40">
    <property type="match status" value="1"/>
</dbReference>
<dbReference type="EMBL" id="MFJM01000063">
    <property type="protein sequence ID" value="OGG15949.1"/>
    <property type="molecule type" value="Genomic_DNA"/>
</dbReference>
<comment type="similarity">
    <text evidence="1">Belongs to the NodU/CmcH family.</text>
</comment>
<reference evidence="4 5" key="1">
    <citation type="journal article" date="2016" name="Nat. Commun.">
        <title>Thousands of microbial genomes shed light on interconnected biogeochemical processes in an aquifer system.</title>
        <authorList>
            <person name="Anantharaman K."/>
            <person name="Brown C.T."/>
            <person name="Hug L.A."/>
            <person name="Sharon I."/>
            <person name="Castelle C.J."/>
            <person name="Probst A.J."/>
            <person name="Thomas B.C."/>
            <person name="Singh A."/>
            <person name="Wilkins M.J."/>
            <person name="Karaoz U."/>
            <person name="Brodie E.L."/>
            <person name="Williams K.H."/>
            <person name="Hubbard S.S."/>
            <person name="Banfield J.F."/>
        </authorList>
    </citation>
    <scope>NUCLEOTIDE SEQUENCE [LARGE SCALE GENOMIC DNA]</scope>
</reference>
<dbReference type="Proteomes" id="UP000176253">
    <property type="component" value="Unassembled WGS sequence"/>
</dbReference>
<feature type="domain" description="Carbamoyltransferase C-terminal" evidence="3">
    <location>
        <begin position="318"/>
        <end position="486"/>
    </location>
</feature>
<dbReference type="InterPro" id="IPR031730">
    <property type="entry name" value="Carbam_trans_C"/>
</dbReference>